<feature type="domain" description="Rhodanese" evidence="1">
    <location>
        <begin position="20"/>
        <end position="108"/>
    </location>
</feature>
<dbReference type="EMBL" id="JAOTJD010000003">
    <property type="protein sequence ID" value="MFD3262829.1"/>
    <property type="molecule type" value="Genomic_DNA"/>
</dbReference>
<keyword evidence="3" id="KW-1185">Reference proteome</keyword>
<dbReference type="PROSITE" id="PS50206">
    <property type="entry name" value="RHODANESE_3"/>
    <property type="match status" value="1"/>
</dbReference>
<dbReference type="SUPFAM" id="SSF52821">
    <property type="entry name" value="Rhodanese/Cell cycle control phosphatase"/>
    <property type="match status" value="1"/>
</dbReference>
<gene>
    <name evidence="2" type="ORF">OCL97_02490</name>
</gene>
<dbReference type="InterPro" id="IPR001763">
    <property type="entry name" value="Rhodanese-like_dom"/>
</dbReference>
<dbReference type="Pfam" id="PF00581">
    <property type="entry name" value="Rhodanese"/>
    <property type="match status" value="1"/>
</dbReference>
<dbReference type="Proteomes" id="UP001598130">
    <property type="component" value="Unassembled WGS sequence"/>
</dbReference>
<dbReference type="PANTHER" id="PTHR45431">
    <property type="entry name" value="RHODANESE-LIKE DOMAIN-CONTAINING PROTEIN 15, CHLOROPLASTIC"/>
    <property type="match status" value="1"/>
</dbReference>
<dbReference type="CDD" id="cd00158">
    <property type="entry name" value="RHOD"/>
    <property type="match status" value="1"/>
</dbReference>
<dbReference type="RefSeq" id="WP_377367290.1">
    <property type="nucleotide sequence ID" value="NZ_JAOTJD010000003.1"/>
</dbReference>
<proteinExistence type="predicted"/>
<organism evidence="2 3">
    <name type="scientific">Phenylobacterium ferrooxidans</name>
    <dbReference type="NCBI Taxonomy" id="2982689"/>
    <lineage>
        <taxon>Bacteria</taxon>
        <taxon>Pseudomonadati</taxon>
        <taxon>Pseudomonadota</taxon>
        <taxon>Alphaproteobacteria</taxon>
        <taxon>Caulobacterales</taxon>
        <taxon>Caulobacteraceae</taxon>
        <taxon>Phenylobacterium</taxon>
    </lineage>
</organism>
<dbReference type="Gene3D" id="3.40.250.10">
    <property type="entry name" value="Rhodanese-like domain"/>
    <property type="match status" value="1"/>
</dbReference>
<evidence type="ECO:0000313" key="2">
    <source>
        <dbReference type="EMBL" id="MFD3262829.1"/>
    </source>
</evidence>
<accession>A0ABW6CIS8</accession>
<sequence length="109" mass="11295">MFSAPKTKDLTPAQVKAGLDAQEILLIDVREPDEFAAEQIAGALNVPLSTFNPAALPDAAGKTIVLQCAGGKRSAMAVDKCRKANQAIETHLDGGLAAWKAAGLPTVGR</sequence>
<dbReference type="SMART" id="SM00450">
    <property type="entry name" value="RHOD"/>
    <property type="match status" value="1"/>
</dbReference>
<evidence type="ECO:0000313" key="3">
    <source>
        <dbReference type="Proteomes" id="UP001598130"/>
    </source>
</evidence>
<reference evidence="2 3" key="1">
    <citation type="submission" date="2022-09" db="EMBL/GenBank/DDBJ databases">
        <title>New species of Phenylobacterium.</title>
        <authorList>
            <person name="Mieszkin S."/>
        </authorList>
    </citation>
    <scope>NUCLEOTIDE SEQUENCE [LARGE SCALE GENOMIC DNA]</scope>
    <source>
        <strain evidence="2 3">HK31-G</strain>
    </source>
</reference>
<dbReference type="InterPro" id="IPR052367">
    <property type="entry name" value="Thiosulfate_ST/Rhodanese-like"/>
</dbReference>
<comment type="caution">
    <text evidence="2">The sequence shown here is derived from an EMBL/GenBank/DDBJ whole genome shotgun (WGS) entry which is preliminary data.</text>
</comment>
<protein>
    <submittedName>
        <fullName evidence="2">Rhodanese-like domain-containing protein</fullName>
    </submittedName>
</protein>
<name>A0ABW6CIS8_9CAUL</name>
<dbReference type="InterPro" id="IPR036873">
    <property type="entry name" value="Rhodanese-like_dom_sf"/>
</dbReference>
<dbReference type="PANTHER" id="PTHR45431:SF3">
    <property type="entry name" value="RHODANESE-LIKE DOMAIN-CONTAINING PROTEIN 15, CHLOROPLASTIC"/>
    <property type="match status" value="1"/>
</dbReference>
<evidence type="ECO:0000259" key="1">
    <source>
        <dbReference type="PROSITE" id="PS50206"/>
    </source>
</evidence>